<keyword evidence="5" id="KW-0679">Respiratory chain</keyword>
<evidence type="ECO:0000256" key="2">
    <source>
        <dbReference type="ARBA" id="ARBA00004370"/>
    </source>
</evidence>
<name>R7Q3D0_CHOCR</name>
<comment type="cofactor">
    <cofactor evidence="1">
        <name>Fe cation</name>
        <dbReference type="ChEBI" id="CHEBI:24875"/>
    </cofactor>
</comment>
<dbReference type="PhylomeDB" id="R7Q3D0"/>
<dbReference type="GO" id="GO:0009916">
    <property type="term" value="F:alternative oxidase activity"/>
    <property type="evidence" value="ECO:0007669"/>
    <property type="project" value="InterPro"/>
</dbReference>
<evidence type="ECO:0000256" key="8">
    <source>
        <dbReference type="ARBA" id="ARBA00022982"/>
    </source>
</evidence>
<reference evidence="17" key="1">
    <citation type="journal article" date="2013" name="Proc. Natl. Acad. Sci. U.S.A.">
        <title>Genome structure and metabolic features in the red seaweed Chondrus crispus shed light on evolution of the Archaeplastida.</title>
        <authorList>
            <person name="Collen J."/>
            <person name="Porcel B."/>
            <person name="Carre W."/>
            <person name="Ball S.G."/>
            <person name="Chaparro C."/>
            <person name="Tonon T."/>
            <person name="Barbeyron T."/>
            <person name="Michel G."/>
            <person name="Noel B."/>
            <person name="Valentin K."/>
            <person name="Elias M."/>
            <person name="Artiguenave F."/>
            <person name="Arun A."/>
            <person name="Aury J.M."/>
            <person name="Barbosa-Neto J.F."/>
            <person name="Bothwell J.H."/>
            <person name="Bouget F.Y."/>
            <person name="Brillet L."/>
            <person name="Cabello-Hurtado F."/>
            <person name="Capella-Gutierrez S."/>
            <person name="Charrier B."/>
            <person name="Cladiere L."/>
            <person name="Cock J.M."/>
            <person name="Coelho S.M."/>
            <person name="Colleoni C."/>
            <person name="Czjzek M."/>
            <person name="Da Silva C."/>
            <person name="Delage L."/>
            <person name="Denoeud F."/>
            <person name="Deschamps P."/>
            <person name="Dittami S.M."/>
            <person name="Gabaldon T."/>
            <person name="Gachon C.M."/>
            <person name="Groisillier A."/>
            <person name="Herve C."/>
            <person name="Jabbari K."/>
            <person name="Katinka M."/>
            <person name="Kloareg B."/>
            <person name="Kowalczyk N."/>
            <person name="Labadie K."/>
            <person name="Leblanc C."/>
            <person name="Lopez P.J."/>
            <person name="McLachlan D.H."/>
            <person name="Meslet-Cladiere L."/>
            <person name="Moustafa A."/>
            <person name="Nehr Z."/>
            <person name="Nyvall Collen P."/>
            <person name="Panaud O."/>
            <person name="Partensky F."/>
            <person name="Poulain J."/>
            <person name="Rensing S.A."/>
            <person name="Rousvoal S."/>
            <person name="Samson G."/>
            <person name="Symeonidi A."/>
            <person name="Weissenbach J."/>
            <person name="Zambounis A."/>
            <person name="Wincker P."/>
            <person name="Boyen C."/>
        </authorList>
    </citation>
    <scope>NUCLEOTIDE SEQUENCE [LARGE SCALE GENOMIC DNA]</scope>
    <source>
        <strain evidence="17">cv. Stackhouse</strain>
    </source>
</reference>
<evidence type="ECO:0000256" key="11">
    <source>
        <dbReference type="ARBA" id="ARBA00023004"/>
    </source>
</evidence>
<sequence>MDRPLLVLFSAHLLSTCSLSLAVVPLAIMAFVPLAPVSVAHRQPGKLTTTLYGRPCRASKIVRRLDSYSSGRLTCDLRGSRSSQKVGSSLTPEDDASTPNVSELRSEHLVAYFDADESMYQVRLGNVLRLSIQNFTVEVRELQLAIRRLMGINSPLRYTPPECLGFKLENEAVNRREANRESSGGMVKTSWLVRKVYDVTCTALDVFFDGRPIPRFWFLETIARMPYFSYSSCLHLLSTLGWYRSPTLMNMHHAEELNEAYHLAVMESLGGDKRWQDRFLAFHASLAYYWFLVFLFFVSPAESYRFSQILEAHAVDTYTEFIDANKDVLDSLAVPDVAYEYFREFRYYFDEFQLSEDSLSSSKRQPEISSLLSVFENILMDEREHTRTMSACIDFVEKGEQFSYNGKVVSASSRRPNVIPSEKRENFWRQWSNVDETDVDV</sequence>
<dbReference type="Gramene" id="CDF32408">
    <property type="protein sequence ID" value="CDF32408"/>
    <property type="gene ID" value="CHC_T00008172001"/>
</dbReference>
<dbReference type="KEGG" id="ccp:CHC_T00008172001"/>
<dbReference type="RefSeq" id="XP_005712073.1">
    <property type="nucleotide sequence ID" value="XM_005712016.1"/>
</dbReference>
<feature type="chain" id="PRO_5004442645" description="Alternative oxidase" evidence="15">
    <location>
        <begin position="23"/>
        <end position="441"/>
    </location>
</feature>
<organism evidence="16 17">
    <name type="scientific">Chondrus crispus</name>
    <name type="common">Carrageen Irish moss</name>
    <name type="synonym">Polymorpha crispa</name>
    <dbReference type="NCBI Taxonomy" id="2769"/>
    <lineage>
        <taxon>Eukaryota</taxon>
        <taxon>Rhodophyta</taxon>
        <taxon>Florideophyceae</taxon>
        <taxon>Rhodymeniophycidae</taxon>
        <taxon>Gigartinales</taxon>
        <taxon>Gigartinaceae</taxon>
        <taxon>Chondrus</taxon>
    </lineage>
</organism>
<accession>R7Q3D0</accession>
<keyword evidence="6 14" id="KW-0812">Transmembrane</keyword>
<evidence type="ECO:0000313" key="16">
    <source>
        <dbReference type="EMBL" id="CDF32408.1"/>
    </source>
</evidence>
<evidence type="ECO:0008006" key="18">
    <source>
        <dbReference type="Google" id="ProtNLM"/>
    </source>
</evidence>
<keyword evidence="12 14" id="KW-0472">Membrane</keyword>
<keyword evidence="8" id="KW-0249">Electron transport</keyword>
<keyword evidence="10" id="KW-0560">Oxidoreductase</keyword>
<evidence type="ECO:0000256" key="12">
    <source>
        <dbReference type="ARBA" id="ARBA00023136"/>
    </source>
</evidence>
<proteinExistence type="inferred from homology"/>
<keyword evidence="15" id="KW-0732">Signal</keyword>
<evidence type="ECO:0000256" key="6">
    <source>
        <dbReference type="ARBA" id="ARBA00022692"/>
    </source>
</evidence>
<evidence type="ECO:0000256" key="15">
    <source>
        <dbReference type="SAM" id="SignalP"/>
    </source>
</evidence>
<evidence type="ECO:0000256" key="9">
    <source>
        <dbReference type="ARBA" id="ARBA00022989"/>
    </source>
</evidence>
<dbReference type="InterPro" id="IPR002680">
    <property type="entry name" value="AOX"/>
</dbReference>
<evidence type="ECO:0000256" key="1">
    <source>
        <dbReference type="ARBA" id="ARBA00001962"/>
    </source>
</evidence>
<dbReference type="GeneID" id="17319783"/>
<dbReference type="OrthoDB" id="4493at2759"/>
<dbReference type="PANTHER" id="PTHR31803">
    <property type="entry name" value="ALTERNATIVE OXIDASE"/>
    <property type="match status" value="1"/>
</dbReference>
<evidence type="ECO:0000256" key="7">
    <source>
        <dbReference type="ARBA" id="ARBA00022723"/>
    </source>
</evidence>
<evidence type="ECO:0000256" key="5">
    <source>
        <dbReference type="ARBA" id="ARBA00022660"/>
    </source>
</evidence>
<evidence type="ECO:0000256" key="13">
    <source>
        <dbReference type="SAM" id="MobiDB-lite"/>
    </source>
</evidence>
<comment type="similarity">
    <text evidence="3">Belongs to the alternative oxidase family.</text>
</comment>
<dbReference type="GO" id="GO:0016020">
    <property type="term" value="C:membrane"/>
    <property type="evidence" value="ECO:0007669"/>
    <property type="project" value="UniProtKB-SubCell"/>
</dbReference>
<feature type="region of interest" description="Disordered" evidence="13">
    <location>
        <begin position="78"/>
        <end position="100"/>
    </location>
</feature>
<dbReference type="AlphaFoldDB" id="R7Q3D0"/>
<dbReference type="InterPro" id="IPR038659">
    <property type="entry name" value="AOX_sf"/>
</dbReference>
<dbReference type="EMBL" id="HG001489">
    <property type="protein sequence ID" value="CDF32408.1"/>
    <property type="molecule type" value="Genomic_DNA"/>
</dbReference>
<feature type="compositionally biased region" description="Polar residues" evidence="13">
    <location>
        <begin position="80"/>
        <end position="100"/>
    </location>
</feature>
<gene>
    <name evidence="16" type="ORF">CHC_T00008172001</name>
</gene>
<comment type="subcellular location">
    <subcellularLocation>
        <location evidence="2">Membrane</location>
    </subcellularLocation>
</comment>
<feature type="transmembrane region" description="Helical" evidence="14">
    <location>
        <begin position="279"/>
        <end position="298"/>
    </location>
</feature>
<dbReference type="STRING" id="2769.R7Q3D0"/>
<dbReference type="Gene3D" id="1.20.1260.140">
    <property type="entry name" value="Alternative oxidase"/>
    <property type="match status" value="1"/>
</dbReference>
<keyword evidence="9 14" id="KW-1133">Transmembrane helix</keyword>
<evidence type="ECO:0000256" key="10">
    <source>
        <dbReference type="ARBA" id="ARBA00023002"/>
    </source>
</evidence>
<keyword evidence="11" id="KW-0408">Iron</keyword>
<keyword evidence="17" id="KW-1185">Reference proteome</keyword>
<evidence type="ECO:0000256" key="4">
    <source>
        <dbReference type="ARBA" id="ARBA00022448"/>
    </source>
</evidence>
<dbReference type="PANTHER" id="PTHR31803:SF19">
    <property type="entry name" value="UBIQUINOL OXIDASE"/>
    <property type="match status" value="1"/>
</dbReference>
<dbReference type="GO" id="GO:0046872">
    <property type="term" value="F:metal ion binding"/>
    <property type="evidence" value="ECO:0007669"/>
    <property type="project" value="UniProtKB-KW"/>
</dbReference>
<protein>
    <recommendedName>
        <fullName evidence="18">Alternative oxidase</fullName>
    </recommendedName>
</protein>
<evidence type="ECO:0000256" key="14">
    <source>
        <dbReference type="SAM" id="Phobius"/>
    </source>
</evidence>
<feature type="signal peptide" evidence="15">
    <location>
        <begin position="1"/>
        <end position="22"/>
    </location>
</feature>
<keyword evidence="4" id="KW-0813">Transport</keyword>
<evidence type="ECO:0000256" key="3">
    <source>
        <dbReference type="ARBA" id="ARBA00008388"/>
    </source>
</evidence>
<dbReference type="Proteomes" id="UP000012073">
    <property type="component" value="Unassembled WGS sequence"/>
</dbReference>
<dbReference type="GO" id="GO:0010230">
    <property type="term" value="P:alternative respiration"/>
    <property type="evidence" value="ECO:0007669"/>
    <property type="project" value="TreeGrafter"/>
</dbReference>
<dbReference type="GO" id="GO:0005739">
    <property type="term" value="C:mitochondrion"/>
    <property type="evidence" value="ECO:0007669"/>
    <property type="project" value="TreeGrafter"/>
</dbReference>
<evidence type="ECO:0000313" key="17">
    <source>
        <dbReference type="Proteomes" id="UP000012073"/>
    </source>
</evidence>
<dbReference type="Pfam" id="PF01786">
    <property type="entry name" value="AOX"/>
    <property type="match status" value="1"/>
</dbReference>
<keyword evidence="7" id="KW-0479">Metal-binding</keyword>